<dbReference type="EMBL" id="JAJSOF020000021">
    <property type="protein sequence ID" value="KAJ4437347.1"/>
    <property type="molecule type" value="Genomic_DNA"/>
</dbReference>
<evidence type="ECO:0000256" key="1">
    <source>
        <dbReference type="SAM" id="MobiDB-lite"/>
    </source>
</evidence>
<organism evidence="2 3">
    <name type="scientific">Periplaneta americana</name>
    <name type="common">American cockroach</name>
    <name type="synonym">Blatta americana</name>
    <dbReference type="NCBI Taxonomy" id="6978"/>
    <lineage>
        <taxon>Eukaryota</taxon>
        <taxon>Metazoa</taxon>
        <taxon>Ecdysozoa</taxon>
        <taxon>Arthropoda</taxon>
        <taxon>Hexapoda</taxon>
        <taxon>Insecta</taxon>
        <taxon>Pterygota</taxon>
        <taxon>Neoptera</taxon>
        <taxon>Polyneoptera</taxon>
        <taxon>Dictyoptera</taxon>
        <taxon>Blattodea</taxon>
        <taxon>Blattoidea</taxon>
        <taxon>Blattidae</taxon>
        <taxon>Blattinae</taxon>
        <taxon>Periplaneta</taxon>
    </lineage>
</organism>
<accession>A0ABQ8SUH4</accession>
<keyword evidence="3" id="KW-1185">Reference proteome</keyword>
<sequence length="205" mass="23668">MADLCEGGNEPPGSLKASKYWKPAQPREKGEVSNFNIQHSNNAVLLTYYHDHHHIHHRCATNSDKTVRRLLQDLSGNPTGRNQLLIDDATVNDNLFRQNENSEYCIGDRNGRFVTVNAERYAAVIDNFLLLQITDHPESKRDTWFQRDEATSDTARESMRRLSNLFRNHLISRETGESTKNENMMHHNYLTVGFTYTAHDVIRVE</sequence>
<reference evidence="2 3" key="1">
    <citation type="journal article" date="2022" name="Allergy">
        <title>Genome assembly and annotation of Periplaneta americana reveal a comprehensive cockroach allergen profile.</title>
        <authorList>
            <person name="Wang L."/>
            <person name="Xiong Q."/>
            <person name="Saelim N."/>
            <person name="Wang L."/>
            <person name="Nong W."/>
            <person name="Wan A.T."/>
            <person name="Shi M."/>
            <person name="Liu X."/>
            <person name="Cao Q."/>
            <person name="Hui J.H.L."/>
            <person name="Sookrung N."/>
            <person name="Leung T.F."/>
            <person name="Tungtrongchitr A."/>
            <person name="Tsui S.K.W."/>
        </authorList>
    </citation>
    <scope>NUCLEOTIDE SEQUENCE [LARGE SCALE GENOMIC DNA]</scope>
    <source>
        <strain evidence="2">PWHHKU_190912</strain>
    </source>
</reference>
<dbReference type="Proteomes" id="UP001148838">
    <property type="component" value="Unassembled WGS sequence"/>
</dbReference>
<evidence type="ECO:0000313" key="2">
    <source>
        <dbReference type="EMBL" id="KAJ4437347.1"/>
    </source>
</evidence>
<gene>
    <name evidence="2" type="ORF">ANN_17488</name>
</gene>
<name>A0ABQ8SUH4_PERAM</name>
<proteinExistence type="predicted"/>
<comment type="caution">
    <text evidence="2">The sequence shown here is derived from an EMBL/GenBank/DDBJ whole genome shotgun (WGS) entry which is preliminary data.</text>
</comment>
<protein>
    <submittedName>
        <fullName evidence="2">Uncharacterized protein</fullName>
    </submittedName>
</protein>
<evidence type="ECO:0000313" key="3">
    <source>
        <dbReference type="Proteomes" id="UP001148838"/>
    </source>
</evidence>
<feature type="region of interest" description="Disordered" evidence="1">
    <location>
        <begin position="1"/>
        <end position="20"/>
    </location>
</feature>